<sequence>MDARKQVLGADQSTPVLLLDRCGRWIVVAVSLGGGTILLIGEPDEIAGGWRSASRNDDLRPQRTQGLVQLRVVNLDEDVDVQETSCYVHEGPHV</sequence>
<dbReference type="AlphaFoldDB" id="A0A0J7MMQ7"/>
<gene>
    <name evidence="1" type="ORF">RF55_24882</name>
</gene>
<organism evidence="1 2">
    <name type="scientific">Lasius niger</name>
    <name type="common">Black garden ant</name>
    <dbReference type="NCBI Taxonomy" id="67767"/>
    <lineage>
        <taxon>Eukaryota</taxon>
        <taxon>Metazoa</taxon>
        <taxon>Ecdysozoa</taxon>
        <taxon>Arthropoda</taxon>
        <taxon>Hexapoda</taxon>
        <taxon>Insecta</taxon>
        <taxon>Pterygota</taxon>
        <taxon>Neoptera</taxon>
        <taxon>Endopterygota</taxon>
        <taxon>Hymenoptera</taxon>
        <taxon>Apocrita</taxon>
        <taxon>Aculeata</taxon>
        <taxon>Formicoidea</taxon>
        <taxon>Formicidae</taxon>
        <taxon>Formicinae</taxon>
        <taxon>Lasius</taxon>
        <taxon>Lasius</taxon>
    </lineage>
</organism>
<accession>A0A0J7MMQ7</accession>
<dbReference type="Proteomes" id="UP000036403">
    <property type="component" value="Unassembled WGS sequence"/>
</dbReference>
<dbReference type="EMBL" id="LBMM01030649">
    <property type="protein sequence ID" value="KMQ81885.1"/>
    <property type="molecule type" value="Genomic_DNA"/>
</dbReference>
<reference evidence="1 2" key="1">
    <citation type="submission" date="2015-04" db="EMBL/GenBank/DDBJ databases">
        <title>Lasius niger genome sequencing.</title>
        <authorList>
            <person name="Konorov E.A."/>
            <person name="Nikitin M.A."/>
            <person name="Kirill M.V."/>
            <person name="Chang P."/>
        </authorList>
    </citation>
    <scope>NUCLEOTIDE SEQUENCE [LARGE SCALE GENOMIC DNA]</scope>
    <source>
        <tissue evidence="1">Whole</tissue>
    </source>
</reference>
<dbReference type="PaxDb" id="67767-A0A0J7MMQ7"/>
<proteinExistence type="predicted"/>
<name>A0A0J7MMQ7_LASNI</name>
<evidence type="ECO:0000313" key="1">
    <source>
        <dbReference type="EMBL" id="KMQ81885.1"/>
    </source>
</evidence>
<evidence type="ECO:0000313" key="2">
    <source>
        <dbReference type="Proteomes" id="UP000036403"/>
    </source>
</evidence>
<keyword evidence="2" id="KW-1185">Reference proteome</keyword>
<protein>
    <submittedName>
        <fullName evidence="1">Oxidoreductase domain-containing protein</fullName>
    </submittedName>
</protein>
<dbReference type="OrthoDB" id="7688600at2759"/>
<comment type="caution">
    <text evidence="1">The sequence shown here is derived from an EMBL/GenBank/DDBJ whole genome shotgun (WGS) entry which is preliminary data.</text>
</comment>
<dbReference type="STRING" id="67767.A0A0J7MMQ7"/>